<dbReference type="EMBL" id="JAUSUE010000006">
    <property type="protein sequence ID" value="MDQ0203471.1"/>
    <property type="molecule type" value="Genomic_DNA"/>
</dbReference>
<evidence type="ECO:0000256" key="1">
    <source>
        <dbReference type="SAM" id="Phobius"/>
    </source>
</evidence>
<keyword evidence="1" id="KW-1133">Transmembrane helix</keyword>
<proteinExistence type="predicted"/>
<reference evidence="2 3" key="1">
    <citation type="submission" date="2023-07" db="EMBL/GenBank/DDBJ databases">
        <title>Genomic Encyclopedia of Type Strains, Phase IV (KMG-IV): sequencing the most valuable type-strain genomes for metagenomic binning, comparative biology and taxonomic classification.</title>
        <authorList>
            <person name="Goeker M."/>
        </authorList>
    </citation>
    <scope>NUCLEOTIDE SEQUENCE [LARGE SCALE GENOMIC DNA]</scope>
    <source>
        <strain evidence="2 3">DSM 16980</strain>
    </source>
</reference>
<evidence type="ECO:0000313" key="2">
    <source>
        <dbReference type="EMBL" id="MDQ0203471.1"/>
    </source>
</evidence>
<evidence type="ECO:0000313" key="3">
    <source>
        <dbReference type="Proteomes" id="UP001239167"/>
    </source>
</evidence>
<keyword evidence="3" id="KW-1185">Reference proteome</keyword>
<keyword evidence="1" id="KW-0812">Transmembrane</keyword>
<feature type="transmembrane region" description="Helical" evidence="1">
    <location>
        <begin position="43"/>
        <end position="60"/>
    </location>
</feature>
<organism evidence="2 3">
    <name type="scientific">Pectinatus haikarae</name>
    <dbReference type="NCBI Taxonomy" id="349096"/>
    <lineage>
        <taxon>Bacteria</taxon>
        <taxon>Bacillati</taxon>
        <taxon>Bacillota</taxon>
        <taxon>Negativicutes</taxon>
        <taxon>Selenomonadales</taxon>
        <taxon>Selenomonadaceae</taxon>
        <taxon>Pectinatus</taxon>
    </lineage>
</organism>
<protein>
    <submittedName>
        <fullName evidence="2">Uncharacterized protein</fullName>
    </submittedName>
</protein>
<sequence>MIYKNFSQKDFDEAEKAYNSCSQKIRPKVPAVPAKNALSRGQYTALFIAAVISVYSIFSWDIPGFFFGMSFCTWMLQYFICRLIPAHSQAVVSLLRSLSLTLFFGSIILLLL</sequence>
<keyword evidence="1" id="KW-0472">Membrane</keyword>
<accession>A0ABT9Y6Z7</accession>
<comment type="caution">
    <text evidence="2">The sequence shown here is derived from an EMBL/GenBank/DDBJ whole genome shotgun (WGS) entry which is preliminary data.</text>
</comment>
<feature type="transmembrane region" description="Helical" evidence="1">
    <location>
        <begin position="91"/>
        <end position="111"/>
    </location>
</feature>
<dbReference type="RefSeq" id="WP_196604669.1">
    <property type="nucleotide sequence ID" value="NZ_CP116940.1"/>
</dbReference>
<dbReference type="Proteomes" id="UP001239167">
    <property type="component" value="Unassembled WGS sequence"/>
</dbReference>
<name>A0ABT9Y6Z7_9FIRM</name>
<gene>
    <name evidence="2" type="ORF">J2S01_001187</name>
</gene>